<comment type="caution">
    <text evidence="1">The sequence shown here is derived from an EMBL/GenBank/DDBJ whole genome shotgun (WGS) entry which is preliminary data.</text>
</comment>
<organism evidence="1 2">
    <name type="scientific">Escherichia coli</name>
    <dbReference type="NCBI Taxonomy" id="562"/>
    <lineage>
        <taxon>Bacteria</taxon>
        <taxon>Pseudomonadati</taxon>
        <taxon>Pseudomonadota</taxon>
        <taxon>Gammaproteobacteria</taxon>
        <taxon>Enterobacterales</taxon>
        <taxon>Enterobacteriaceae</taxon>
        <taxon>Escherichia</taxon>
    </lineage>
</organism>
<evidence type="ECO:0000313" key="1">
    <source>
        <dbReference type="EMBL" id="MWL47276.1"/>
    </source>
</evidence>
<accession>A0A6L6ZUX8</accession>
<dbReference type="Proteomes" id="UP000487258">
    <property type="component" value="Unassembled WGS sequence"/>
</dbReference>
<proteinExistence type="predicted"/>
<evidence type="ECO:0000313" key="2">
    <source>
        <dbReference type="Proteomes" id="UP000487258"/>
    </source>
</evidence>
<name>A0A6L6ZUX8_ECOLX</name>
<protein>
    <submittedName>
        <fullName evidence="1">Uncharacterized protein</fullName>
    </submittedName>
</protein>
<sequence length="45" mass="4807">MTIPTVMMIHAFGKGITKIIIPSAGGVWLRGLFVMLPTDSTSTTD</sequence>
<reference evidence="1 2" key="1">
    <citation type="submission" date="2019-12" db="EMBL/GenBank/DDBJ databases">
        <title>Enteriobacteria Tanzani isolates_10432.</title>
        <authorList>
            <person name="Subbiah M."/>
            <person name="Call D."/>
        </authorList>
    </citation>
    <scope>NUCLEOTIDE SEQUENCE [LARGE SCALE GENOMIC DNA]</scope>
    <source>
        <strain evidence="1 2">10432wF6</strain>
    </source>
</reference>
<gene>
    <name evidence="1" type="ORF">GQM04_17510</name>
</gene>
<dbReference type="AlphaFoldDB" id="A0A6L6ZUX8"/>
<dbReference type="EMBL" id="WTMY01000196">
    <property type="protein sequence ID" value="MWL47276.1"/>
    <property type="molecule type" value="Genomic_DNA"/>
</dbReference>
<dbReference type="RefSeq" id="WP_157908197.1">
    <property type="nucleotide sequence ID" value="NZ_NLSF01000023.1"/>
</dbReference>